<reference evidence="1 2" key="1">
    <citation type="submission" date="2008-04" db="EMBL/GenBank/DDBJ databases">
        <title>Draft genome sequence of Bacteroides intestinalis (DSM 17393).</title>
        <authorList>
            <person name="Sudarsanam P."/>
            <person name="Ley R."/>
            <person name="Guruge J."/>
            <person name="Turnbaugh P.J."/>
            <person name="Mahowald M."/>
            <person name="Liep D."/>
            <person name="Gordon J."/>
        </authorList>
    </citation>
    <scope>NUCLEOTIDE SEQUENCE [LARGE SCALE GENOMIC DNA]</scope>
    <source>
        <strain evidence="1 2">DSM 17393</strain>
    </source>
</reference>
<dbReference type="AlphaFoldDB" id="B3CHL4"/>
<dbReference type="STRING" id="471870.BACINT_03056"/>
<evidence type="ECO:0000313" key="1">
    <source>
        <dbReference type="EMBL" id="EDV03930.1"/>
    </source>
</evidence>
<organism evidence="1 2">
    <name type="scientific">Bacteroides intestinalis DSM 17393</name>
    <dbReference type="NCBI Taxonomy" id="471870"/>
    <lineage>
        <taxon>Bacteria</taxon>
        <taxon>Pseudomonadati</taxon>
        <taxon>Bacteroidota</taxon>
        <taxon>Bacteroidia</taxon>
        <taxon>Bacteroidales</taxon>
        <taxon>Bacteroidaceae</taxon>
        <taxon>Bacteroides</taxon>
    </lineage>
</organism>
<name>B3CHL4_9BACE</name>
<sequence length="52" mass="6369">MFIYMMDNYIEKCIMHTLFIRIEYVVKLVRFFLEKIGGELKSYLIDGELKSW</sequence>
<reference evidence="1 2" key="2">
    <citation type="submission" date="2008-04" db="EMBL/GenBank/DDBJ databases">
        <authorList>
            <person name="Fulton L."/>
            <person name="Clifton S."/>
            <person name="Fulton B."/>
            <person name="Xu J."/>
            <person name="Minx P."/>
            <person name="Pepin K.H."/>
            <person name="Johnson M."/>
            <person name="Thiruvilangam P."/>
            <person name="Bhonagiri V."/>
            <person name="Nash W.E."/>
            <person name="Mardis E.R."/>
            <person name="Wilson R.K."/>
        </authorList>
    </citation>
    <scope>NUCLEOTIDE SEQUENCE [LARGE SCALE GENOMIC DNA]</scope>
    <source>
        <strain evidence="1 2">DSM 17393</strain>
    </source>
</reference>
<comment type="caution">
    <text evidence="1">The sequence shown here is derived from an EMBL/GenBank/DDBJ whole genome shotgun (WGS) entry which is preliminary data.</text>
</comment>
<dbReference type="Proteomes" id="UP000004596">
    <property type="component" value="Unassembled WGS sequence"/>
</dbReference>
<accession>B3CHL4</accession>
<proteinExistence type="predicted"/>
<evidence type="ECO:0000313" key="2">
    <source>
        <dbReference type="Proteomes" id="UP000004596"/>
    </source>
</evidence>
<gene>
    <name evidence="1" type="ORF">BACINT_03056</name>
</gene>
<protein>
    <submittedName>
        <fullName evidence="1">Uncharacterized protein</fullName>
    </submittedName>
</protein>
<dbReference type="EMBL" id="ABJL02000008">
    <property type="protein sequence ID" value="EDV03930.1"/>
    <property type="molecule type" value="Genomic_DNA"/>
</dbReference>